<name>A0A7X3FPL7_9HYPH</name>
<evidence type="ECO:0000313" key="1">
    <source>
        <dbReference type="EMBL" id="MVS98260.1"/>
    </source>
</evidence>
<dbReference type="Proteomes" id="UP000438106">
    <property type="component" value="Unassembled WGS sequence"/>
</dbReference>
<dbReference type="RefSeq" id="WP_157289259.1">
    <property type="nucleotide sequence ID" value="NZ_WQRF01000001.1"/>
</dbReference>
<dbReference type="EMBL" id="WQRF01000001">
    <property type="protein sequence ID" value="MVS98260.1"/>
    <property type="molecule type" value="Genomic_DNA"/>
</dbReference>
<proteinExistence type="predicted"/>
<protein>
    <submittedName>
        <fullName evidence="1">Uncharacterized protein</fullName>
    </submittedName>
</protein>
<organism evidence="1 2">
    <name type="scientific">Devosia marina</name>
    <dbReference type="NCBI Taxonomy" id="2683198"/>
    <lineage>
        <taxon>Bacteria</taxon>
        <taxon>Pseudomonadati</taxon>
        <taxon>Pseudomonadota</taxon>
        <taxon>Alphaproteobacteria</taxon>
        <taxon>Hyphomicrobiales</taxon>
        <taxon>Devosiaceae</taxon>
        <taxon>Devosia</taxon>
    </lineage>
</organism>
<dbReference type="AlphaFoldDB" id="A0A7X3FPL7"/>
<keyword evidence="2" id="KW-1185">Reference proteome</keyword>
<evidence type="ECO:0000313" key="2">
    <source>
        <dbReference type="Proteomes" id="UP000438106"/>
    </source>
</evidence>
<reference evidence="1 2" key="1">
    <citation type="submission" date="2019-12" db="EMBL/GenBank/DDBJ databases">
        <title>Devosia maris sp. nov., isolated from the deep seawater.</title>
        <authorList>
            <person name="Liu Y."/>
        </authorList>
    </citation>
    <scope>NUCLEOTIDE SEQUENCE [LARGE SCALE GENOMIC DNA]</scope>
    <source>
        <strain evidence="1 2">L53-10-65</strain>
    </source>
</reference>
<accession>A0A7X3FPL7</accession>
<sequence length="62" mass="7064">MTRAAFAPRSGSKLNIEFDAYWRGLRDGQSVKARRRFEAARKLALDLGYVCQTSEELTDARL</sequence>
<gene>
    <name evidence="1" type="ORF">GO014_04380</name>
</gene>
<comment type="caution">
    <text evidence="1">The sequence shown here is derived from an EMBL/GenBank/DDBJ whole genome shotgun (WGS) entry which is preliminary data.</text>
</comment>